<dbReference type="AlphaFoldDB" id="A0A2S6CR44"/>
<protein>
    <recommendedName>
        <fullName evidence="3">DUF1997 domain-containing protein</fullName>
    </recommendedName>
</protein>
<proteinExistence type="predicted"/>
<evidence type="ECO:0000313" key="2">
    <source>
        <dbReference type="Proteomes" id="UP000239589"/>
    </source>
</evidence>
<name>A0A2S6CR44_9CYAN</name>
<dbReference type="EMBL" id="PGEM01000139">
    <property type="protein sequence ID" value="PPJ62162.1"/>
    <property type="molecule type" value="Genomic_DNA"/>
</dbReference>
<dbReference type="Gene3D" id="3.30.530.20">
    <property type="match status" value="1"/>
</dbReference>
<organism evidence="1 2">
    <name type="scientific">Cuspidothrix issatschenkoi CHARLIE-1</name>
    <dbReference type="NCBI Taxonomy" id="2052836"/>
    <lineage>
        <taxon>Bacteria</taxon>
        <taxon>Bacillati</taxon>
        <taxon>Cyanobacteriota</taxon>
        <taxon>Cyanophyceae</taxon>
        <taxon>Nostocales</taxon>
        <taxon>Aphanizomenonaceae</taxon>
        <taxon>Cuspidothrix</taxon>
    </lineage>
</organism>
<dbReference type="Proteomes" id="UP000239589">
    <property type="component" value="Unassembled WGS sequence"/>
</dbReference>
<accession>A0A2S6CR44</accession>
<sequence length="205" mass="24124">MVTNNSGYQSWEIVDDCPFEEENLKSTKFYGNYQDCMEMYAPVEEVEKYFNTHSEWFGRCAEPMKVEALDANSYALAVGKFGAFGYDVEPKIGLELLKFQERQFQIRTIPVPNYQPPGYEVDYKSLTHLIADRDGITRVEWELDLVVELQFPRFMQRLSRSLIQSTGDRILNQIVRQVSRRLTHKVQKDFHQSLNIHFPQKKLKK</sequence>
<dbReference type="RefSeq" id="WP_104388966.1">
    <property type="nucleotide sequence ID" value="NZ_PGEM01000139.1"/>
</dbReference>
<evidence type="ECO:0000313" key="1">
    <source>
        <dbReference type="EMBL" id="PPJ62162.1"/>
    </source>
</evidence>
<dbReference type="Pfam" id="PF09366">
    <property type="entry name" value="DUF1997"/>
    <property type="match status" value="1"/>
</dbReference>
<dbReference type="SUPFAM" id="SSF55961">
    <property type="entry name" value="Bet v1-like"/>
    <property type="match status" value="1"/>
</dbReference>
<evidence type="ECO:0008006" key="3">
    <source>
        <dbReference type="Google" id="ProtNLM"/>
    </source>
</evidence>
<gene>
    <name evidence="1" type="ORF">CUN59_17075</name>
</gene>
<keyword evidence="2" id="KW-1185">Reference proteome</keyword>
<reference evidence="1 2" key="1">
    <citation type="submission" date="2018-02" db="EMBL/GenBank/DDBJ databases">
        <title>Discovery of a pederin family compound in a non-symbiotic bloom-forming cyanobacterium.</title>
        <authorList>
            <person name="Kust A."/>
            <person name="Mares J."/>
            <person name="Jokela J."/>
            <person name="Urajova P."/>
            <person name="Hajek J."/>
            <person name="Saurav K."/>
            <person name="Voracova K."/>
            <person name="Fewer D.P."/>
            <person name="Haapaniemi E."/>
            <person name="Permi P."/>
            <person name="Rehakova K."/>
            <person name="Sivonen K."/>
            <person name="Hrouzek P."/>
        </authorList>
    </citation>
    <scope>NUCLEOTIDE SEQUENCE [LARGE SCALE GENOMIC DNA]</scope>
    <source>
        <strain evidence="1 2">CHARLIE-1</strain>
    </source>
</reference>
<dbReference type="InterPro" id="IPR023393">
    <property type="entry name" value="START-like_dom_sf"/>
</dbReference>
<dbReference type="InterPro" id="IPR018971">
    <property type="entry name" value="DUF1997"/>
</dbReference>
<comment type="caution">
    <text evidence="1">The sequence shown here is derived from an EMBL/GenBank/DDBJ whole genome shotgun (WGS) entry which is preliminary data.</text>
</comment>
<dbReference type="OrthoDB" id="456116at2"/>